<evidence type="ECO:0000313" key="14">
    <source>
        <dbReference type="Proteomes" id="UP000009282"/>
    </source>
</evidence>
<evidence type="ECO:0000259" key="12">
    <source>
        <dbReference type="Pfam" id="PF12693"/>
    </source>
</evidence>
<dbReference type="Proteomes" id="UP000009282">
    <property type="component" value="Chromosome"/>
</dbReference>
<evidence type="ECO:0000256" key="10">
    <source>
        <dbReference type="PIRNR" id="PIRNR015761"/>
    </source>
</evidence>
<keyword evidence="6" id="KW-0812">Transmembrane</keyword>
<sequence length="417" mass="46440">MEKLAIRLGSTPHDPVHWLVWSDTEKEIIASGELPDVEGLRQLRERAPNAEVIGIVPGCDVVLKTVQLPLRANRKVLNAIPFMLEDEVASDISKSFFAFGKRSGDLQQVAIVSREKLTFWQEILKQSDLHCDLIVPDTLALPYLPDTLSLLSLGNHDQSPLIVRAGEWDGYQGEQSWTFPLFEKQLSKNSQSVVAYSELMHAEQLQAFFAQEHKGDSEESPSDPATLTANYDKLPMQLLLDGALEANFNLLQGDFVVKRKTNAQWEKWRLAAVLAAVALCVNLASKTVELNSIKSQRQVVENRLQASINEGFPNLPKSRNKETAIRNEMVRLEQGGGGISMLVMLTQMSPSFANTGVKPQSIRYDATRTELRMQSVASNFESLEKFRREVQALGFEVDQGAINNKGEQVVGTIIIKG</sequence>
<dbReference type="Gene3D" id="3.30.420.380">
    <property type="match status" value="1"/>
</dbReference>
<evidence type="ECO:0000313" key="13">
    <source>
        <dbReference type="EMBL" id="AEP31569.1"/>
    </source>
</evidence>
<dbReference type="EMBL" id="CP003060">
    <property type="protein sequence ID" value="AEP31569.1"/>
    <property type="molecule type" value="Genomic_DNA"/>
</dbReference>
<dbReference type="OrthoDB" id="7011844at2"/>
<dbReference type="Pfam" id="PF05134">
    <property type="entry name" value="T2SSL"/>
    <property type="match status" value="1"/>
</dbReference>
<keyword evidence="14" id="KW-1185">Reference proteome</keyword>
<dbReference type="InterPro" id="IPR025691">
    <property type="entry name" value="GspL_pp_dom"/>
</dbReference>
<evidence type="ECO:0000256" key="4">
    <source>
        <dbReference type="ARBA" id="ARBA00022475"/>
    </source>
</evidence>
<dbReference type="eggNOG" id="COG3297">
    <property type="taxonomic scope" value="Bacteria"/>
</dbReference>
<comment type="similarity">
    <text evidence="2 10">Belongs to the GSP L family.</text>
</comment>
<name>G4QNL1_GLANF</name>
<dbReference type="InterPro" id="IPR007812">
    <property type="entry name" value="T2SS_protein-GspL"/>
</dbReference>
<evidence type="ECO:0000259" key="11">
    <source>
        <dbReference type="Pfam" id="PF05134"/>
    </source>
</evidence>
<evidence type="ECO:0000256" key="9">
    <source>
        <dbReference type="ARBA" id="ARBA00023136"/>
    </source>
</evidence>
<dbReference type="Pfam" id="PF12693">
    <property type="entry name" value="GspL_C"/>
    <property type="match status" value="1"/>
</dbReference>
<comment type="subcellular location">
    <subcellularLocation>
        <location evidence="1">Cell inner membrane</location>
        <topology evidence="1">Single-pass membrane protein</topology>
    </subcellularLocation>
</comment>
<dbReference type="RefSeq" id="WP_014110440.1">
    <property type="nucleotide sequence ID" value="NC_016041.1"/>
</dbReference>
<evidence type="ECO:0000256" key="6">
    <source>
        <dbReference type="ARBA" id="ARBA00022692"/>
    </source>
</evidence>
<dbReference type="STRING" id="1085623.GNIT_3475"/>
<dbReference type="NCBIfam" id="TIGR01709">
    <property type="entry name" value="typeII_sec_gspL"/>
    <property type="match status" value="1"/>
</dbReference>
<keyword evidence="7 10" id="KW-0653">Protein transport</keyword>
<dbReference type="GO" id="GO:0009276">
    <property type="term" value="C:Gram-negative-bacterium-type cell wall"/>
    <property type="evidence" value="ECO:0007669"/>
    <property type="project" value="InterPro"/>
</dbReference>
<comment type="function">
    <text evidence="10">Inner membrane component of the type II secretion system required for the energy-dependent secretion of extracellular factors such as proteases and toxins from the periplasm.</text>
</comment>
<keyword evidence="4" id="KW-1003">Cell membrane</keyword>
<feature type="domain" description="GspL cytoplasmic actin-ATPase-like" evidence="11">
    <location>
        <begin position="4"/>
        <end position="256"/>
    </location>
</feature>
<dbReference type="Gene3D" id="3.30.1360.100">
    <property type="entry name" value="General secretion pathway protein M, EpsM"/>
    <property type="match status" value="1"/>
</dbReference>
<evidence type="ECO:0000256" key="2">
    <source>
        <dbReference type="ARBA" id="ARBA00005318"/>
    </source>
</evidence>
<dbReference type="SUPFAM" id="SSF53067">
    <property type="entry name" value="Actin-like ATPase domain"/>
    <property type="match status" value="1"/>
</dbReference>
<protein>
    <recommendedName>
        <fullName evidence="10">Type II secretion system protein L</fullName>
        <shortName evidence="10">T2SS protein L</shortName>
    </recommendedName>
</protein>
<dbReference type="KEGG" id="gni:GNIT_3475"/>
<proteinExistence type="inferred from homology"/>
<feature type="domain" description="GspL periplasmic" evidence="12">
    <location>
        <begin position="263"/>
        <end position="416"/>
    </location>
</feature>
<dbReference type="Gene3D" id="3.30.420.370">
    <property type="match status" value="1"/>
</dbReference>
<dbReference type="InterPro" id="IPR024230">
    <property type="entry name" value="GspL_cyto_dom"/>
</dbReference>
<evidence type="ECO:0000256" key="8">
    <source>
        <dbReference type="ARBA" id="ARBA00022989"/>
    </source>
</evidence>
<evidence type="ECO:0000256" key="1">
    <source>
        <dbReference type="ARBA" id="ARBA00004377"/>
    </source>
</evidence>
<accession>G4QNL1</accession>
<evidence type="ECO:0000256" key="5">
    <source>
        <dbReference type="ARBA" id="ARBA00022519"/>
    </source>
</evidence>
<dbReference type="HOGENOM" id="CLU_041016_2_1_6"/>
<dbReference type="InterPro" id="IPR043129">
    <property type="entry name" value="ATPase_NBD"/>
</dbReference>
<gene>
    <name evidence="13" type="primary">gspL</name>
    <name evidence="13" type="ordered locus">GNIT_3475</name>
</gene>
<evidence type="ECO:0000256" key="7">
    <source>
        <dbReference type="ARBA" id="ARBA00022927"/>
    </source>
</evidence>
<keyword evidence="8" id="KW-1133">Transmembrane helix</keyword>
<keyword evidence="5" id="KW-0997">Cell inner membrane</keyword>
<dbReference type="GO" id="GO:0015627">
    <property type="term" value="C:type II protein secretion system complex"/>
    <property type="evidence" value="ECO:0007669"/>
    <property type="project" value="InterPro"/>
</dbReference>
<keyword evidence="3 10" id="KW-0813">Transport</keyword>
<dbReference type="AlphaFoldDB" id="G4QNL1"/>
<dbReference type="CDD" id="cd24017">
    <property type="entry name" value="ASKHA_T2SSL_N"/>
    <property type="match status" value="1"/>
</dbReference>
<keyword evidence="9" id="KW-0472">Membrane</keyword>
<evidence type="ECO:0000256" key="3">
    <source>
        <dbReference type="ARBA" id="ARBA00022448"/>
    </source>
</evidence>
<dbReference type="GO" id="GO:0015628">
    <property type="term" value="P:protein secretion by the type II secretion system"/>
    <property type="evidence" value="ECO:0007669"/>
    <property type="project" value="InterPro"/>
</dbReference>
<dbReference type="GO" id="GO:0005886">
    <property type="term" value="C:plasma membrane"/>
    <property type="evidence" value="ECO:0007669"/>
    <property type="project" value="UniProtKB-SubCell"/>
</dbReference>
<organism evidence="13 14">
    <name type="scientific">Glaciecola nitratireducens (strain JCM 12485 / KCTC 12276 / FR1064)</name>
    <dbReference type="NCBI Taxonomy" id="1085623"/>
    <lineage>
        <taxon>Bacteria</taxon>
        <taxon>Pseudomonadati</taxon>
        <taxon>Pseudomonadota</taxon>
        <taxon>Gammaproteobacteria</taxon>
        <taxon>Alteromonadales</taxon>
        <taxon>Alteromonadaceae</taxon>
        <taxon>Brumicola</taxon>
    </lineage>
</organism>
<reference evidence="13 14" key="1">
    <citation type="journal article" date="2011" name="J. Bacteriol.">
        <title>Complete genome sequence of seawater bacterium Glaciecola nitratireducens FR1064T.</title>
        <authorList>
            <person name="Bian F."/>
            <person name="Qin Q.L."/>
            <person name="Xie B.B."/>
            <person name="Shu Y.L."/>
            <person name="Zhang X.Y."/>
            <person name="Yu Y."/>
            <person name="Chen B."/>
            <person name="Chen X.L."/>
            <person name="Zhou B.C."/>
            <person name="Zhang Y.Z."/>
        </authorList>
    </citation>
    <scope>NUCLEOTIDE SEQUENCE [LARGE SCALE GENOMIC DNA]</scope>
    <source>
        <strain evidence="14">JCM 12485 / KCTC 12276 / FR1064</strain>
    </source>
</reference>
<dbReference type="PIRSF" id="PIRSF015761">
    <property type="entry name" value="Protein_L"/>
    <property type="match status" value="1"/>
</dbReference>